<dbReference type="PANTHER" id="PTHR24567:SF68">
    <property type="entry name" value="DNA-BINDING TRANSCRIPTIONAL DUAL REGULATOR CRP"/>
    <property type="match status" value="1"/>
</dbReference>
<feature type="domain" description="HTH crp-type" evidence="4">
    <location>
        <begin position="147"/>
        <end position="221"/>
    </location>
</feature>
<organism evidence="5">
    <name type="scientific">Chelativorans sp. (strain BNC1)</name>
    <dbReference type="NCBI Taxonomy" id="266779"/>
    <lineage>
        <taxon>Bacteria</taxon>
        <taxon>Pseudomonadati</taxon>
        <taxon>Pseudomonadota</taxon>
        <taxon>Alphaproteobacteria</taxon>
        <taxon>Hyphomicrobiales</taxon>
        <taxon>Phyllobacteriaceae</taxon>
        <taxon>Chelativorans</taxon>
    </lineage>
</organism>
<dbReference type="InterPro" id="IPR000595">
    <property type="entry name" value="cNMP-bd_dom"/>
</dbReference>
<dbReference type="Gene3D" id="1.10.10.10">
    <property type="entry name" value="Winged helix-like DNA-binding domain superfamily/Winged helix DNA-binding domain"/>
    <property type="match status" value="1"/>
</dbReference>
<reference evidence="5" key="1">
    <citation type="submission" date="2006-06" db="EMBL/GenBank/DDBJ databases">
        <title>Complete sequence of chromosome of Chelativorans sp. BNC1.</title>
        <authorList>
            <consortium name="US DOE Joint Genome Institute"/>
            <person name="Copeland A."/>
            <person name="Lucas S."/>
            <person name="Lapidus A."/>
            <person name="Barry K."/>
            <person name="Detter J.C."/>
            <person name="Glavina del Rio T."/>
            <person name="Hammon N."/>
            <person name="Israni S."/>
            <person name="Dalin E."/>
            <person name="Tice H."/>
            <person name="Pitluck S."/>
            <person name="Chertkov O."/>
            <person name="Brettin T."/>
            <person name="Bruce D."/>
            <person name="Han C."/>
            <person name="Tapia R."/>
            <person name="Gilna P."/>
            <person name="Schmutz J."/>
            <person name="Larimer F."/>
            <person name="Land M."/>
            <person name="Hauser L."/>
            <person name="Kyrpides N."/>
            <person name="Mikhailova N."/>
            <person name="Richardson P."/>
        </authorList>
    </citation>
    <scope>NUCLEOTIDE SEQUENCE</scope>
    <source>
        <strain evidence="5">BNC1</strain>
    </source>
</reference>
<dbReference type="GO" id="GO:0003700">
    <property type="term" value="F:DNA-binding transcription factor activity"/>
    <property type="evidence" value="ECO:0007669"/>
    <property type="project" value="TreeGrafter"/>
</dbReference>
<dbReference type="InterPro" id="IPR012318">
    <property type="entry name" value="HTH_CRP"/>
</dbReference>
<dbReference type="SUPFAM" id="SSF51206">
    <property type="entry name" value="cAMP-binding domain-like"/>
    <property type="match status" value="1"/>
</dbReference>
<dbReference type="Gene3D" id="2.60.120.10">
    <property type="entry name" value="Jelly Rolls"/>
    <property type="match status" value="1"/>
</dbReference>
<evidence type="ECO:0000256" key="1">
    <source>
        <dbReference type="ARBA" id="ARBA00023015"/>
    </source>
</evidence>
<protein>
    <submittedName>
        <fullName evidence="5">Transcriptional regulator, Crp/Fnr family</fullName>
    </submittedName>
</protein>
<dbReference type="InterPro" id="IPR036390">
    <property type="entry name" value="WH_DNA-bd_sf"/>
</dbReference>
<dbReference type="GO" id="GO:0003677">
    <property type="term" value="F:DNA binding"/>
    <property type="evidence" value="ECO:0007669"/>
    <property type="project" value="UniProtKB-KW"/>
</dbReference>
<dbReference type="STRING" id="266779.Meso_2575"/>
<dbReference type="PANTHER" id="PTHR24567">
    <property type="entry name" value="CRP FAMILY TRANSCRIPTIONAL REGULATORY PROTEIN"/>
    <property type="match status" value="1"/>
</dbReference>
<proteinExistence type="predicted"/>
<dbReference type="SUPFAM" id="SSF46785">
    <property type="entry name" value="Winged helix' DNA-binding domain"/>
    <property type="match status" value="1"/>
</dbReference>
<dbReference type="CDD" id="cd00038">
    <property type="entry name" value="CAP_ED"/>
    <property type="match status" value="1"/>
</dbReference>
<sequence length="240" mass="26244">MAEHFGEFLKALDAGVSSPAGRGRKEEGGPTVWRRNYAVGETIAEDEENKQAFLLITSGWVASGKMLTNGSRIVLDFLLPGDVVGIGATEWAREVITALSPVSTMEVPGAPLETLLKAPQTVSRALIRNVARHNARIAEHMVSIGRRGAVERTAHLLLELACRLEIKPDNGRVRFQCPLTQADLADALGLTAVHVNRVLKELRENGLASFRNGIVEIRDVDRLTELVDFDASYLTLRTVK</sequence>
<keyword evidence="2" id="KW-0238">DNA-binding</keyword>
<dbReference type="SMART" id="SM00419">
    <property type="entry name" value="HTH_CRP"/>
    <property type="match status" value="1"/>
</dbReference>
<dbReference type="OrthoDB" id="7584044at2"/>
<dbReference type="KEGG" id="mes:Meso_2575"/>
<dbReference type="HOGENOM" id="CLU_075053_0_0_5"/>
<evidence type="ECO:0000313" key="5">
    <source>
        <dbReference type="EMBL" id="ABG63959.1"/>
    </source>
</evidence>
<accession>Q11F66</accession>
<dbReference type="InterPro" id="IPR014710">
    <property type="entry name" value="RmlC-like_jellyroll"/>
</dbReference>
<dbReference type="GO" id="GO:0005829">
    <property type="term" value="C:cytosol"/>
    <property type="evidence" value="ECO:0007669"/>
    <property type="project" value="TreeGrafter"/>
</dbReference>
<name>Q11F66_CHESB</name>
<evidence type="ECO:0000256" key="2">
    <source>
        <dbReference type="ARBA" id="ARBA00023125"/>
    </source>
</evidence>
<dbReference type="InterPro" id="IPR050397">
    <property type="entry name" value="Env_Response_Regulators"/>
</dbReference>
<dbReference type="Pfam" id="PF13545">
    <property type="entry name" value="HTH_Crp_2"/>
    <property type="match status" value="1"/>
</dbReference>
<dbReference type="AlphaFoldDB" id="Q11F66"/>
<dbReference type="InterPro" id="IPR018490">
    <property type="entry name" value="cNMP-bd_dom_sf"/>
</dbReference>
<keyword evidence="3" id="KW-0804">Transcription</keyword>
<dbReference type="eggNOG" id="COG0664">
    <property type="taxonomic scope" value="Bacteria"/>
</dbReference>
<dbReference type="Pfam" id="PF00027">
    <property type="entry name" value="cNMP_binding"/>
    <property type="match status" value="1"/>
</dbReference>
<dbReference type="PROSITE" id="PS51063">
    <property type="entry name" value="HTH_CRP_2"/>
    <property type="match status" value="1"/>
</dbReference>
<dbReference type="InterPro" id="IPR036388">
    <property type="entry name" value="WH-like_DNA-bd_sf"/>
</dbReference>
<dbReference type="EMBL" id="CP000390">
    <property type="protein sequence ID" value="ABG63959.1"/>
    <property type="molecule type" value="Genomic_DNA"/>
</dbReference>
<keyword evidence="1" id="KW-0805">Transcription regulation</keyword>
<evidence type="ECO:0000256" key="3">
    <source>
        <dbReference type="ARBA" id="ARBA00023163"/>
    </source>
</evidence>
<gene>
    <name evidence="5" type="ordered locus">Meso_2575</name>
</gene>
<evidence type="ECO:0000259" key="4">
    <source>
        <dbReference type="PROSITE" id="PS51063"/>
    </source>
</evidence>